<proteinExistence type="predicted"/>
<dbReference type="OrthoDB" id="1097750at2"/>
<dbReference type="Proteomes" id="UP000278164">
    <property type="component" value="Unassembled WGS sequence"/>
</dbReference>
<evidence type="ECO:0000313" key="1">
    <source>
        <dbReference type="EMBL" id="RLT73554.1"/>
    </source>
</evidence>
<dbReference type="RefSeq" id="WP_121736061.1">
    <property type="nucleotide sequence ID" value="NZ_QXXG01000014.1"/>
</dbReference>
<dbReference type="Pfam" id="PF17170">
    <property type="entry name" value="DUF5128"/>
    <property type="match status" value="1"/>
</dbReference>
<dbReference type="AlphaFoldDB" id="A0A3L7ZNQ9"/>
<accession>A0A3L7ZNQ9</accession>
<protein>
    <submittedName>
        <fullName evidence="1">6-bladed beta-propeller</fullName>
    </submittedName>
</protein>
<evidence type="ECO:0000313" key="2">
    <source>
        <dbReference type="Proteomes" id="UP000278164"/>
    </source>
</evidence>
<dbReference type="EMBL" id="RAYI01000016">
    <property type="protein sequence ID" value="RLT73554.1"/>
    <property type="molecule type" value="Genomic_DNA"/>
</dbReference>
<name>A0A3L7ZNQ9_PARDI</name>
<organism evidence="1 2">
    <name type="scientific">Parabacteroides distasonis</name>
    <dbReference type="NCBI Taxonomy" id="823"/>
    <lineage>
        <taxon>Bacteria</taxon>
        <taxon>Pseudomonadati</taxon>
        <taxon>Bacteroidota</taxon>
        <taxon>Bacteroidia</taxon>
        <taxon>Bacteroidales</taxon>
        <taxon>Tannerellaceae</taxon>
        <taxon>Parabacteroides</taxon>
    </lineage>
</organism>
<sequence length="375" mass="44212">MRLRYVFFLLFSFYLIACQDKVKVADIPIVDFGNNRKESLLDIFECQFIPLSTDSLLLGQIDIVKFVDRRIFILDSKRTKGLYVFSDNGEFITKVSSFGDGPTEYSSLSTFFIDEEKRILILSDFNKAYLRYYDLDTYQYISCDKFDFYTDCAPLGDNRWAWYMPRGFVTPKRESYYLKITDVNNETISLLNPTYFVSPHVINPSSHFHQYQGNTFIHFPFSATVWNVEKDTSLIAYEISFGDKKMPPIDYMKKIGKDKRDYTAELFRSDYVYTYKLYEQEDYLQITYMFGKSTYFGFYNKNKKTTFTYEFPEFIRATGLAGFRGLIGTYNDYFVGYIDPGVLKRNYTPHANLQELSDKAKEDDNPILCLFKFKK</sequence>
<gene>
    <name evidence="1" type="ORF">D7V78_09840</name>
</gene>
<comment type="caution">
    <text evidence="1">The sequence shown here is derived from an EMBL/GenBank/DDBJ whole genome shotgun (WGS) entry which is preliminary data.</text>
</comment>
<reference evidence="1 2" key="1">
    <citation type="submission" date="2018-09" db="EMBL/GenBank/DDBJ databases">
        <title>Murine metabolic-syndrome-specific gut microbial biobank.</title>
        <authorList>
            <person name="Liu C."/>
        </authorList>
    </citation>
    <scope>NUCLEOTIDE SEQUENCE [LARGE SCALE GENOMIC DNA]</scope>
    <source>
        <strain evidence="1 2">8-P5</strain>
    </source>
</reference>